<keyword evidence="5 11" id="KW-0479">Metal-binding</keyword>
<name>A0AAD7P5Y2_QUISA</name>
<dbReference type="AlphaFoldDB" id="A0AAD7P5Y2"/>
<dbReference type="Pfam" id="PF00067">
    <property type="entry name" value="p450"/>
    <property type="match status" value="2"/>
</dbReference>
<dbReference type="SUPFAM" id="SSF48264">
    <property type="entry name" value="Cytochrome P450"/>
    <property type="match status" value="1"/>
</dbReference>
<comment type="caution">
    <text evidence="13">The sequence shown here is derived from an EMBL/GenBank/DDBJ whole genome shotgun (WGS) entry which is preliminary data.</text>
</comment>
<evidence type="ECO:0000256" key="11">
    <source>
        <dbReference type="PIRSR" id="PIRSR602403-1"/>
    </source>
</evidence>
<feature type="binding site" description="axial binding residue" evidence="11">
    <location>
        <position position="299"/>
    </location>
    <ligand>
        <name>heme</name>
        <dbReference type="ChEBI" id="CHEBI:30413"/>
    </ligand>
    <ligandPart>
        <name>Fe</name>
        <dbReference type="ChEBI" id="CHEBI:18248"/>
    </ligandPart>
</feature>
<dbReference type="InterPro" id="IPR036396">
    <property type="entry name" value="Cyt_P450_sf"/>
</dbReference>
<dbReference type="PRINTS" id="PR00385">
    <property type="entry name" value="P450"/>
</dbReference>
<dbReference type="EMBL" id="JARAOO010000014">
    <property type="protein sequence ID" value="KAJ7943302.1"/>
    <property type="molecule type" value="Genomic_DNA"/>
</dbReference>
<keyword evidence="14" id="KW-1185">Reference proteome</keyword>
<keyword evidence="3 11" id="KW-0349">Heme</keyword>
<dbReference type="GO" id="GO:0016705">
    <property type="term" value="F:oxidoreductase activity, acting on paired donors, with incorporation or reduction of molecular oxygen"/>
    <property type="evidence" value="ECO:0007669"/>
    <property type="project" value="InterPro"/>
</dbReference>
<evidence type="ECO:0000256" key="1">
    <source>
        <dbReference type="ARBA" id="ARBA00004167"/>
    </source>
</evidence>
<protein>
    <submittedName>
        <fullName evidence="13">Cytochrome P450 protein</fullName>
    </submittedName>
</protein>
<keyword evidence="9 12" id="KW-0503">Monooxygenase</keyword>
<evidence type="ECO:0000256" key="4">
    <source>
        <dbReference type="ARBA" id="ARBA00022692"/>
    </source>
</evidence>
<keyword evidence="4" id="KW-0812">Transmembrane</keyword>
<dbReference type="Proteomes" id="UP001163823">
    <property type="component" value="Chromosome 14"/>
</dbReference>
<keyword evidence="10" id="KW-0472">Membrane</keyword>
<keyword evidence="6" id="KW-1133">Transmembrane helix</keyword>
<organism evidence="13 14">
    <name type="scientific">Quillaja saponaria</name>
    <name type="common">Soap bark tree</name>
    <dbReference type="NCBI Taxonomy" id="32244"/>
    <lineage>
        <taxon>Eukaryota</taxon>
        <taxon>Viridiplantae</taxon>
        <taxon>Streptophyta</taxon>
        <taxon>Embryophyta</taxon>
        <taxon>Tracheophyta</taxon>
        <taxon>Spermatophyta</taxon>
        <taxon>Magnoliopsida</taxon>
        <taxon>eudicotyledons</taxon>
        <taxon>Gunneridae</taxon>
        <taxon>Pentapetalae</taxon>
        <taxon>rosids</taxon>
        <taxon>fabids</taxon>
        <taxon>Fabales</taxon>
        <taxon>Quillajaceae</taxon>
        <taxon>Quillaja</taxon>
    </lineage>
</organism>
<dbReference type="GO" id="GO:0005506">
    <property type="term" value="F:iron ion binding"/>
    <property type="evidence" value="ECO:0007669"/>
    <property type="project" value="InterPro"/>
</dbReference>
<evidence type="ECO:0000313" key="13">
    <source>
        <dbReference type="EMBL" id="KAJ7943302.1"/>
    </source>
</evidence>
<proteinExistence type="inferred from homology"/>
<sequence length="356" mass="40674">MGIMGNLLILLLCSLCLYLFVALVKVLHKPWWTPIRMQYLMTSQGIKGPPYRFIHGNTKEIFNKIKETSDRPMNLSNDIFSTVEPHIYEWKNKYGKNFLQWHGPQAVLVVTEPELIIEILNNKDRAYPKGKVNRCVKKLLGDGLVKSKGEKWAKMRKLANYAFHGESLKLLPAMVDSAKTILGRGSKKGSDPVIQKEDPNPEDIARLKTMTMIINESIRLHPPVIGFDREVARKIKLGKLILPANLHLRIRNLALNHDPQLWGEDVNYFRPERFSQRIAKATNNNTAAFFPFGNGPRTCVGLNFALNETKIVLSMILQRYSFTLSPSYTHSPVRVLTIRPEHGIQIMLHSLNSEEK</sequence>
<evidence type="ECO:0000313" key="14">
    <source>
        <dbReference type="Proteomes" id="UP001163823"/>
    </source>
</evidence>
<evidence type="ECO:0000256" key="3">
    <source>
        <dbReference type="ARBA" id="ARBA00022617"/>
    </source>
</evidence>
<evidence type="ECO:0000256" key="12">
    <source>
        <dbReference type="RuleBase" id="RU000461"/>
    </source>
</evidence>
<reference evidence="13" key="1">
    <citation type="journal article" date="2023" name="Science">
        <title>Elucidation of the pathway for biosynthesis of saponin adjuvants from the soapbark tree.</title>
        <authorList>
            <person name="Reed J."/>
            <person name="Orme A."/>
            <person name="El-Demerdash A."/>
            <person name="Owen C."/>
            <person name="Martin L.B.B."/>
            <person name="Misra R.C."/>
            <person name="Kikuchi S."/>
            <person name="Rejzek M."/>
            <person name="Martin A.C."/>
            <person name="Harkess A."/>
            <person name="Leebens-Mack J."/>
            <person name="Louveau T."/>
            <person name="Stephenson M.J."/>
            <person name="Osbourn A."/>
        </authorList>
    </citation>
    <scope>NUCLEOTIDE SEQUENCE</scope>
    <source>
        <strain evidence="13">S10</strain>
    </source>
</reference>
<dbReference type="PROSITE" id="PS00086">
    <property type="entry name" value="CYTOCHROME_P450"/>
    <property type="match status" value="1"/>
</dbReference>
<dbReference type="PANTHER" id="PTHR24282:SF265">
    <property type="entry name" value="CYTOCHROME P450 CYP749A22-LIKE"/>
    <property type="match status" value="1"/>
</dbReference>
<comment type="subcellular location">
    <subcellularLocation>
        <location evidence="1">Membrane</location>
        <topology evidence="1">Single-pass membrane protein</topology>
    </subcellularLocation>
</comment>
<dbReference type="GO" id="GO:0016020">
    <property type="term" value="C:membrane"/>
    <property type="evidence" value="ECO:0007669"/>
    <property type="project" value="UniProtKB-SubCell"/>
</dbReference>
<comment type="similarity">
    <text evidence="2 12">Belongs to the cytochrome P450 family.</text>
</comment>
<keyword evidence="7 12" id="KW-0560">Oxidoreductase</keyword>
<accession>A0AAD7P5Y2</accession>
<comment type="cofactor">
    <cofactor evidence="11">
        <name>heme</name>
        <dbReference type="ChEBI" id="CHEBI:30413"/>
    </cofactor>
</comment>
<evidence type="ECO:0000256" key="6">
    <source>
        <dbReference type="ARBA" id="ARBA00022989"/>
    </source>
</evidence>
<dbReference type="PRINTS" id="PR00465">
    <property type="entry name" value="EP450IV"/>
</dbReference>
<dbReference type="InterPro" id="IPR017972">
    <property type="entry name" value="Cyt_P450_CS"/>
</dbReference>
<dbReference type="InterPro" id="IPR002403">
    <property type="entry name" value="Cyt_P450_E_grp-IV"/>
</dbReference>
<evidence type="ECO:0000256" key="10">
    <source>
        <dbReference type="ARBA" id="ARBA00023136"/>
    </source>
</evidence>
<dbReference type="PANTHER" id="PTHR24282">
    <property type="entry name" value="CYTOCHROME P450 FAMILY MEMBER"/>
    <property type="match status" value="1"/>
</dbReference>
<dbReference type="GO" id="GO:0004497">
    <property type="term" value="F:monooxygenase activity"/>
    <property type="evidence" value="ECO:0007669"/>
    <property type="project" value="UniProtKB-KW"/>
</dbReference>
<dbReference type="InterPro" id="IPR050665">
    <property type="entry name" value="Cytochrome_P450_Monooxygen"/>
</dbReference>
<dbReference type="Gene3D" id="1.10.630.10">
    <property type="entry name" value="Cytochrome P450"/>
    <property type="match status" value="2"/>
</dbReference>
<dbReference type="KEGG" id="qsa:O6P43_032877"/>
<dbReference type="InterPro" id="IPR001128">
    <property type="entry name" value="Cyt_P450"/>
</dbReference>
<evidence type="ECO:0000256" key="9">
    <source>
        <dbReference type="ARBA" id="ARBA00023033"/>
    </source>
</evidence>
<keyword evidence="8 11" id="KW-0408">Iron</keyword>
<evidence type="ECO:0000256" key="8">
    <source>
        <dbReference type="ARBA" id="ARBA00023004"/>
    </source>
</evidence>
<evidence type="ECO:0000256" key="2">
    <source>
        <dbReference type="ARBA" id="ARBA00010617"/>
    </source>
</evidence>
<evidence type="ECO:0000256" key="7">
    <source>
        <dbReference type="ARBA" id="ARBA00023002"/>
    </source>
</evidence>
<dbReference type="GO" id="GO:0020037">
    <property type="term" value="F:heme binding"/>
    <property type="evidence" value="ECO:0007669"/>
    <property type="project" value="InterPro"/>
</dbReference>
<gene>
    <name evidence="13" type="ORF">O6P43_032877</name>
</gene>
<evidence type="ECO:0000256" key="5">
    <source>
        <dbReference type="ARBA" id="ARBA00022723"/>
    </source>
</evidence>